<dbReference type="Proteomes" id="UP000075883">
    <property type="component" value="Unassembled WGS sequence"/>
</dbReference>
<dbReference type="GO" id="GO:0040031">
    <property type="term" value="P:snRNA modification"/>
    <property type="evidence" value="ECO:0007669"/>
    <property type="project" value="TreeGrafter"/>
</dbReference>
<dbReference type="PANTHER" id="PTHR12315:SF0">
    <property type="entry name" value="7SK SNRNA METHYLPHOSPHATE CAPPING ENZYME"/>
    <property type="match status" value="1"/>
</dbReference>
<dbReference type="InterPro" id="IPR024160">
    <property type="entry name" value="BIN3_SAM-bd_dom"/>
</dbReference>
<evidence type="ECO:0000256" key="3">
    <source>
        <dbReference type="ARBA" id="ARBA00022679"/>
    </source>
</evidence>
<dbReference type="PROSITE" id="PS51515">
    <property type="entry name" value="BIN3_SAM"/>
    <property type="match status" value="1"/>
</dbReference>
<evidence type="ECO:0000313" key="8">
    <source>
        <dbReference type="EnsemblMetazoa" id="ACUA006496-PA"/>
    </source>
</evidence>
<reference evidence="9" key="1">
    <citation type="submission" date="2013-09" db="EMBL/GenBank/DDBJ databases">
        <title>The Genome Sequence of Anopheles culicifacies species A.</title>
        <authorList>
            <consortium name="The Broad Institute Genomics Platform"/>
            <person name="Neafsey D.E."/>
            <person name="Besansky N."/>
            <person name="Howell P."/>
            <person name="Walton C."/>
            <person name="Young S.K."/>
            <person name="Zeng Q."/>
            <person name="Gargeya S."/>
            <person name="Fitzgerald M."/>
            <person name="Haas B."/>
            <person name="Abouelleil A."/>
            <person name="Allen A.W."/>
            <person name="Alvarado L."/>
            <person name="Arachchi H.M."/>
            <person name="Berlin A.M."/>
            <person name="Chapman S.B."/>
            <person name="Gainer-Dewar J."/>
            <person name="Goldberg J."/>
            <person name="Griggs A."/>
            <person name="Gujja S."/>
            <person name="Hansen M."/>
            <person name="Howarth C."/>
            <person name="Imamovic A."/>
            <person name="Ireland A."/>
            <person name="Larimer J."/>
            <person name="McCowan C."/>
            <person name="Murphy C."/>
            <person name="Pearson M."/>
            <person name="Poon T.W."/>
            <person name="Priest M."/>
            <person name="Roberts A."/>
            <person name="Saif S."/>
            <person name="Shea T."/>
            <person name="Sisk P."/>
            <person name="Sykes S."/>
            <person name="Wortman J."/>
            <person name="Nusbaum C."/>
            <person name="Birren B."/>
        </authorList>
    </citation>
    <scope>NUCLEOTIDE SEQUENCE [LARGE SCALE GENOMIC DNA]</scope>
    <source>
        <strain evidence="9">A-37</strain>
    </source>
</reference>
<proteinExistence type="inferred from homology"/>
<dbReference type="InterPro" id="IPR010675">
    <property type="entry name" value="Bin3_C"/>
</dbReference>
<dbReference type="SUPFAM" id="SSF53335">
    <property type="entry name" value="S-adenosyl-L-methionine-dependent methyltransferases"/>
    <property type="match status" value="1"/>
</dbReference>
<dbReference type="EMBL" id="AXCM01020008">
    <property type="status" value="NOT_ANNOTATED_CDS"/>
    <property type="molecule type" value="Genomic_DNA"/>
</dbReference>
<dbReference type="Pfam" id="PF06859">
    <property type="entry name" value="Bin3"/>
    <property type="match status" value="1"/>
</dbReference>
<dbReference type="InterPro" id="IPR029063">
    <property type="entry name" value="SAM-dependent_MTases_sf"/>
</dbReference>
<comment type="similarity">
    <text evidence="1 6">Belongs to the methyltransferase superfamily.</text>
</comment>
<keyword evidence="9" id="KW-1185">Reference proteome</keyword>
<accession>A0A182M0I8</accession>
<evidence type="ECO:0000256" key="2">
    <source>
        <dbReference type="ARBA" id="ARBA00022603"/>
    </source>
</evidence>
<evidence type="ECO:0000256" key="4">
    <source>
        <dbReference type="ARBA" id="ARBA00022691"/>
    </source>
</evidence>
<keyword evidence="2 6" id="KW-0489">Methyltransferase</keyword>
<reference evidence="8" key="2">
    <citation type="submission" date="2020-05" db="UniProtKB">
        <authorList>
            <consortium name="EnsemblMetazoa"/>
        </authorList>
    </citation>
    <scope>IDENTIFICATION</scope>
    <source>
        <strain evidence="8">A-37</strain>
    </source>
</reference>
<dbReference type="EC" id="2.1.1.-" evidence="6"/>
<dbReference type="GO" id="GO:0032259">
    <property type="term" value="P:methylation"/>
    <property type="evidence" value="ECO:0007669"/>
    <property type="project" value="UniProtKB-KW"/>
</dbReference>
<dbReference type="VEuPathDB" id="VectorBase:ACUA006496"/>
<evidence type="ECO:0000256" key="6">
    <source>
        <dbReference type="RuleBase" id="RU367087"/>
    </source>
</evidence>
<keyword evidence="4 5" id="KW-0949">S-adenosyl-L-methionine</keyword>
<dbReference type="CDD" id="cd02440">
    <property type="entry name" value="AdoMet_MTases"/>
    <property type="match status" value="1"/>
</dbReference>
<dbReference type="Gene3D" id="3.40.50.150">
    <property type="entry name" value="Vaccinia Virus protein VP39"/>
    <property type="match status" value="1"/>
</dbReference>
<evidence type="ECO:0000313" key="9">
    <source>
        <dbReference type="Proteomes" id="UP000075883"/>
    </source>
</evidence>
<dbReference type="GO" id="GO:0008173">
    <property type="term" value="F:RNA methyltransferase activity"/>
    <property type="evidence" value="ECO:0007669"/>
    <property type="project" value="UniProtKB-UniRule"/>
</dbReference>
<dbReference type="PANTHER" id="PTHR12315">
    <property type="entry name" value="BICOID-INTERACTING PROTEIN RELATED"/>
    <property type="match status" value="1"/>
</dbReference>
<dbReference type="InterPro" id="IPR039772">
    <property type="entry name" value="Bin3-like"/>
</dbReference>
<evidence type="ECO:0000259" key="7">
    <source>
        <dbReference type="PROSITE" id="PS51515"/>
    </source>
</evidence>
<dbReference type="STRING" id="139723.A0A182M0I8"/>
<evidence type="ECO:0000256" key="1">
    <source>
        <dbReference type="ARBA" id="ARBA00008361"/>
    </source>
</evidence>
<name>A0A182M0I8_9DIPT</name>
<evidence type="ECO:0000256" key="5">
    <source>
        <dbReference type="PROSITE-ProRule" id="PRU00848"/>
    </source>
</evidence>
<keyword evidence="3 6" id="KW-0808">Transferase</keyword>
<dbReference type="GO" id="GO:0017069">
    <property type="term" value="F:snRNA binding"/>
    <property type="evidence" value="ECO:0007669"/>
    <property type="project" value="TreeGrafter"/>
</dbReference>
<dbReference type="GO" id="GO:0008171">
    <property type="term" value="F:O-methyltransferase activity"/>
    <property type="evidence" value="ECO:0007669"/>
    <property type="project" value="UniProtKB-UniRule"/>
</dbReference>
<feature type="domain" description="Bin3-type SAM" evidence="7">
    <location>
        <begin position="1"/>
        <end position="245"/>
    </location>
</feature>
<organism evidence="8 9">
    <name type="scientific">Anopheles culicifacies</name>
    <dbReference type="NCBI Taxonomy" id="139723"/>
    <lineage>
        <taxon>Eukaryota</taxon>
        <taxon>Metazoa</taxon>
        <taxon>Ecdysozoa</taxon>
        <taxon>Arthropoda</taxon>
        <taxon>Hexapoda</taxon>
        <taxon>Insecta</taxon>
        <taxon>Pterygota</taxon>
        <taxon>Neoptera</taxon>
        <taxon>Endopterygota</taxon>
        <taxon>Diptera</taxon>
        <taxon>Nematocera</taxon>
        <taxon>Culicoidea</taxon>
        <taxon>Culicidae</taxon>
        <taxon>Anophelinae</taxon>
        <taxon>Anopheles</taxon>
        <taxon>culicifacies species complex</taxon>
    </lineage>
</organism>
<dbReference type="EnsemblMetazoa" id="ACUA006496-RA">
    <property type="protein sequence ID" value="ACUA006496-PA"/>
    <property type="gene ID" value="ACUA006496"/>
</dbReference>
<sequence>MGETQVKHGNYHNYYRFRAEDSRSQILRQHLETLCATNRLHLPPDDNSLVHMADFGCNTGQFTEKAREILEQVLAGARVRAVGVDIDEELCERARAAFPDIEFISGNLLNIACQETASRDNPIERCMVRLGIRQFDVICCFSVLMYIHLNGGDEGLRRVLDYVCERGKFLILELQAWHKYRDQVRRLKRDANESYPLYAGLEWRGGSGVLESHIKEYVRSKGFELVSESSEKSEFDRQLIFFVKK</sequence>
<protein>
    <recommendedName>
        <fullName evidence="6">RNA methyltransferase</fullName>
        <ecNumber evidence="6">2.1.1.-</ecNumber>
    </recommendedName>
</protein>
<dbReference type="AlphaFoldDB" id="A0A182M0I8"/>